<comment type="function">
    <text evidence="5">Catalyzes the phosphorylation of the 3'-hydroxyl group of dephosphocoenzyme A to form coenzyme A.</text>
</comment>
<evidence type="ECO:0000256" key="2">
    <source>
        <dbReference type="ARBA" id="ARBA00022741"/>
    </source>
</evidence>
<comment type="pathway">
    <text evidence="5">Cofactor biosynthesis; coenzyme A biosynthesis; CoA from (R)-pantothenate: step 5/5.</text>
</comment>
<keyword evidence="2 5" id="KW-0547">Nucleotide-binding</keyword>
<dbReference type="PANTHER" id="PTHR10695">
    <property type="entry name" value="DEPHOSPHO-COA KINASE-RELATED"/>
    <property type="match status" value="1"/>
</dbReference>
<protein>
    <recommendedName>
        <fullName evidence="5 6">Dephospho-CoA kinase</fullName>
        <ecNumber evidence="5 6">2.7.1.24</ecNumber>
    </recommendedName>
    <alternativeName>
        <fullName evidence="5">Dephosphocoenzyme A kinase</fullName>
    </alternativeName>
</protein>
<dbReference type="GO" id="GO:0005524">
    <property type="term" value="F:ATP binding"/>
    <property type="evidence" value="ECO:0007669"/>
    <property type="project" value="UniProtKB-UniRule"/>
</dbReference>
<feature type="binding site" evidence="5">
    <location>
        <begin position="28"/>
        <end position="33"/>
    </location>
    <ligand>
        <name>ATP</name>
        <dbReference type="ChEBI" id="CHEBI:30616"/>
    </ligand>
</feature>
<keyword evidence="3 5" id="KW-0067">ATP-binding</keyword>
<evidence type="ECO:0000256" key="6">
    <source>
        <dbReference type="NCBIfam" id="TIGR00152"/>
    </source>
</evidence>
<keyword evidence="5 7" id="KW-0418">Kinase</keyword>
<dbReference type="PANTHER" id="PTHR10695:SF46">
    <property type="entry name" value="BIFUNCTIONAL COENZYME A SYNTHASE-RELATED"/>
    <property type="match status" value="1"/>
</dbReference>
<evidence type="ECO:0000313" key="8">
    <source>
        <dbReference type="Proteomes" id="UP001157440"/>
    </source>
</evidence>
<dbReference type="EMBL" id="BSPL01000008">
    <property type="protein sequence ID" value="GLS68818.1"/>
    <property type="molecule type" value="Genomic_DNA"/>
</dbReference>
<dbReference type="PROSITE" id="PS51219">
    <property type="entry name" value="DPCK"/>
    <property type="match status" value="1"/>
</dbReference>
<proteinExistence type="inferred from homology"/>
<dbReference type="InterPro" id="IPR027417">
    <property type="entry name" value="P-loop_NTPase"/>
</dbReference>
<reference evidence="8" key="1">
    <citation type="journal article" date="2019" name="Int. J. Syst. Evol. Microbiol.">
        <title>The Global Catalogue of Microorganisms (GCM) 10K type strain sequencing project: providing services to taxonomists for standard genome sequencing and annotation.</title>
        <authorList>
            <consortium name="The Broad Institute Genomics Platform"/>
            <consortium name="The Broad Institute Genome Sequencing Center for Infectious Disease"/>
            <person name="Wu L."/>
            <person name="Ma J."/>
        </authorList>
    </citation>
    <scope>NUCLEOTIDE SEQUENCE [LARGE SCALE GENOMIC DNA]</scope>
    <source>
        <strain evidence="8">NBRC 103632</strain>
    </source>
</reference>
<name>A0AA37WS58_9HYPH</name>
<dbReference type="SUPFAM" id="SSF52540">
    <property type="entry name" value="P-loop containing nucleoside triphosphate hydrolases"/>
    <property type="match status" value="1"/>
</dbReference>
<organism evidence="7 8">
    <name type="scientific">Methylobacterium tardum</name>
    <dbReference type="NCBI Taxonomy" id="374432"/>
    <lineage>
        <taxon>Bacteria</taxon>
        <taxon>Pseudomonadati</taxon>
        <taxon>Pseudomonadota</taxon>
        <taxon>Alphaproteobacteria</taxon>
        <taxon>Hyphomicrobiales</taxon>
        <taxon>Methylobacteriaceae</taxon>
        <taxon>Methylobacterium</taxon>
    </lineage>
</organism>
<comment type="caution">
    <text evidence="7">The sequence shown here is derived from an EMBL/GenBank/DDBJ whole genome shotgun (WGS) entry which is preliminary data.</text>
</comment>
<keyword evidence="8" id="KW-1185">Reference proteome</keyword>
<dbReference type="EC" id="2.7.1.24" evidence="5 6"/>
<dbReference type="Gene3D" id="3.40.50.300">
    <property type="entry name" value="P-loop containing nucleotide triphosphate hydrolases"/>
    <property type="match status" value="1"/>
</dbReference>
<gene>
    <name evidence="5 7" type="primary">coaE</name>
    <name evidence="7" type="ORF">GCM10007890_08300</name>
</gene>
<keyword evidence="4 5" id="KW-0173">Coenzyme A biosynthesis</keyword>
<sequence length="221" mass="22371">MRPKAGSRSIRPKAGSGPVILGLTGSIGMGKSATAAMFARLGVPVHDADAAVHALYGPGGAAAAAIGQTFPGVLDADGGVDRSRLRAAVLDAPDRMAVLEAIVHPLVRAASTDFLARHADAPLVVLDIPLLFETGGAGRCDAVAVVSAPPEVQRARVLARPGMDAAAFAAILAKQMPDAEKRARADFVIDTSRGFPAAEAAVARIVAALTEGRAPPHRAGG</sequence>
<dbReference type="GO" id="GO:0004140">
    <property type="term" value="F:dephospho-CoA kinase activity"/>
    <property type="evidence" value="ECO:0007669"/>
    <property type="project" value="UniProtKB-UniRule"/>
</dbReference>
<accession>A0AA37WS58</accession>
<keyword evidence="5" id="KW-0808">Transferase</keyword>
<dbReference type="NCBIfam" id="TIGR00152">
    <property type="entry name" value="dephospho-CoA kinase"/>
    <property type="match status" value="1"/>
</dbReference>
<comment type="similarity">
    <text evidence="1 5">Belongs to the CoaE family.</text>
</comment>
<dbReference type="Pfam" id="PF01121">
    <property type="entry name" value="CoaE"/>
    <property type="match status" value="1"/>
</dbReference>
<dbReference type="HAMAP" id="MF_00376">
    <property type="entry name" value="Dephospho_CoA_kinase"/>
    <property type="match status" value="1"/>
</dbReference>
<evidence type="ECO:0000256" key="5">
    <source>
        <dbReference type="HAMAP-Rule" id="MF_00376"/>
    </source>
</evidence>
<dbReference type="AlphaFoldDB" id="A0AA37WS58"/>
<dbReference type="GO" id="GO:0015937">
    <property type="term" value="P:coenzyme A biosynthetic process"/>
    <property type="evidence" value="ECO:0007669"/>
    <property type="project" value="UniProtKB-UniRule"/>
</dbReference>
<dbReference type="Proteomes" id="UP001157440">
    <property type="component" value="Unassembled WGS sequence"/>
</dbReference>
<evidence type="ECO:0000256" key="1">
    <source>
        <dbReference type="ARBA" id="ARBA00009018"/>
    </source>
</evidence>
<comment type="subcellular location">
    <subcellularLocation>
        <location evidence="5">Cytoplasm</location>
    </subcellularLocation>
</comment>
<evidence type="ECO:0000313" key="7">
    <source>
        <dbReference type="EMBL" id="GLS68818.1"/>
    </source>
</evidence>
<dbReference type="InterPro" id="IPR001977">
    <property type="entry name" value="Depp_CoAkinase"/>
</dbReference>
<evidence type="ECO:0000256" key="4">
    <source>
        <dbReference type="ARBA" id="ARBA00022993"/>
    </source>
</evidence>
<evidence type="ECO:0000256" key="3">
    <source>
        <dbReference type="ARBA" id="ARBA00022840"/>
    </source>
</evidence>
<comment type="catalytic activity">
    <reaction evidence="5">
        <text>3'-dephospho-CoA + ATP = ADP + CoA + H(+)</text>
        <dbReference type="Rhea" id="RHEA:18245"/>
        <dbReference type="ChEBI" id="CHEBI:15378"/>
        <dbReference type="ChEBI" id="CHEBI:30616"/>
        <dbReference type="ChEBI" id="CHEBI:57287"/>
        <dbReference type="ChEBI" id="CHEBI:57328"/>
        <dbReference type="ChEBI" id="CHEBI:456216"/>
        <dbReference type="EC" id="2.7.1.24"/>
    </reaction>
</comment>
<dbReference type="GO" id="GO:0005737">
    <property type="term" value="C:cytoplasm"/>
    <property type="evidence" value="ECO:0007669"/>
    <property type="project" value="UniProtKB-SubCell"/>
</dbReference>
<keyword evidence="5" id="KW-0963">Cytoplasm</keyword>
<dbReference type="CDD" id="cd02022">
    <property type="entry name" value="DPCK"/>
    <property type="match status" value="1"/>
</dbReference>